<comment type="caution">
    <text evidence="6">The sequence shown here is derived from an EMBL/GenBank/DDBJ whole genome shotgun (WGS) entry which is preliminary data.</text>
</comment>
<feature type="region of interest" description="Disordered" evidence="3">
    <location>
        <begin position="379"/>
        <end position="451"/>
    </location>
</feature>
<evidence type="ECO:0000256" key="4">
    <source>
        <dbReference type="SAM" id="Phobius"/>
    </source>
</evidence>
<evidence type="ECO:0000256" key="2">
    <source>
        <dbReference type="PROSITE-ProRule" id="PRU00192"/>
    </source>
</evidence>
<feature type="transmembrane region" description="Helical" evidence="4">
    <location>
        <begin position="189"/>
        <end position="210"/>
    </location>
</feature>
<evidence type="ECO:0000313" key="7">
    <source>
        <dbReference type="Proteomes" id="UP001465668"/>
    </source>
</evidence>
<feature type="region of interest" description="Disordered" evidence="3">
    <location>
        <begin position="1"/>
        <end position="21"/>
    </location>
</feature>
<feature type="domain" description="SH3" evidence="5">
    <location>
        <begin position="449"/>
        <end position="510"/>
    </location>
</feature>
<dbReference type="PROSITE" id="PS50002">
    <property type="entry name" value="SH3"/>
    <property type="match status" value="1"/>
</dbReference>
<feature type="region of interest" description="Disordered" evidence="3">
    <location>
        <begin position="163"/>
        <end position="184"/>
    </location>
</feature>
<sequence>MPSHHRHLHKRAPAPNGWEDFTKDVAELNPFSDSKTLQGKANGPSTVYATVYTTLTPTFTGEIGGYSTQVSDDAQQTTTAAVQATTTKEAETEATEPTSTAAAATTEADDTELPESVVPTTTANLSSDTTLAIASSHSATSTKGSTATGITASAAVAAAASSSASSSATSTASSSTDSSSSGDNSGAKAGIAFGVLGGLLVFGLLAWFLFNKRRKQMQQQASDNEKINGAMGGAAVLDHRSSVQTTRTTATAPRLSLRPVTQFMPNFGERRSSKGAAMALAMGSANNHPQSRRPVAASPMDRPSTSQSNHQENPFGNNAERLDAVSERSVPAPGMDAQPVNPFNAPENVVGVAQTTDSPPGSSPIATAAAAGAGAIAGTALTRKQSTRRDAPHTLDLTKTNNAAHALGPVPSIPASPAGTEFSMTEVDPGQAPAPSSSAAAIAAAGGPPQSTVHRVQLDFNPTLDDEIGLKAGQLVRMLHEYDDGWALCIRLDRSQQGVCPRTCLSTRPVKPRPAGPPGARNGPPVNPNGQRGPPRGPGAGPGPRFPPGQRPMTPQGGPMAAGGRPQSPAMMRPQSPAGMPRPQSPAGMGRPQSPGPRAMSPGPRSQSPGPRQRGYSQSSASGPRNGPGPGPSRMNPANGVPPQQRGPPGPPGPPQGPIGRKPVPGQAY</sequence>
<dbReference type="InterPro" id="IPR001452">
    <property type="entry name" value="SH3_domain"/>
</dbReference>
<keyword evidence="4" id="KW-0472">Membrane</keyword>
<organism evidence="6 7">
    <name type="scientific">Seiridium cardinale</name>
    <dbReference type="NCBI Taxonomy" id="138064"/>
    <lineage>
        <taxon>Eukaryota</taxon>
        <taxon>Fungi</taxon>
        <taxon>Dikarya</taxon>
        <taxon>Ascomycota</taxon>
        <taxon>Pezizomycotina</taxon>
        <taxon>Sordariomycetes</taxon>
        <taxon>Xylariomycetidae</taxon>
        <taxon>Amphisphaeriales</taxon>
        <taxon>Sporocadaceae</taxon>
        <taxon>Seiridium</taxon>
    </lineage>
</organism>
<name>A0ABR2XXQ2_9PEZI</name>
<feature type="region of interest" description="Disordered" evidence="3">
    <location>
        <begin position="502"/>
        <end position="669"/>
    </location>
</feature>
<gene>
    <name evidence="6" type="ORF">SCAR479_04620</name>
</gene>
<keyword evidence="7" id="KW-1185">Reference proteome</keyword>
<feature type="compositionally biased region" description="Low complexity" evidence="3">
    <location>
        <begin position="429"/>
        <end position="451"/>
    </location>
</feature>
<evidence type="ECO:0000256" key="1">
    <source>
        <dbReference type="ARBA" id="ARBA00022443"/>
    </source>
</evidence>
<proteinExistence type="predicted"/>
<feature type="compositionally biased region" description="Polar residues" evidence="3">
    <location>
        <begin position="303"/>
        <end position="316"/>
    </location>
</feature>
<dbReference type="EMBL" id="JARVKM010000015">
    <property type="protein sequence ID" value="KAK9778598.1"/>
    <property type="molecule type" value="Genomic_DNA"/>
</dbReference>
<evidence type="ECO:0000256" key="3">
    <source>
        <dbReference type="SAM" id="MobiDB-lite"/>
    </source>
</evidence>
<dbReference type="InterPro" id="IPR036028">
    <property type="entry name" value="SH3-like_dom_sf"/>
</dbReference>
<feature type="compositionally biased region" description="Basic residues" evidence="3">
    <location>
        <begin position="1"/>
        <end position="12"/>
    </location>
</feature>
<dbReference type="Gene3D" id="2.30.30.40">
    <property type="entry name" value="SH3 Domains"/>
    <property type="match status" value="1"/>
</dbReference>
<evidence type="ECO:0000313" key="6">
    <source>
        <dbReference type="EMBL" id="KAK9778598.1"/>
    </source>
</evidence>
<feature type="region of interest" description="Disordered" evidence="3">
    <location>
        <begin position="86"/>
        <end position="124"/>
    </location>
</feature>
<feature type="compositionally biased region" description="Low complexity" evidence="3">
    <location>
        <begin position="95"/>
        <end position="106"/>
    </location>
</feature>
<evidence type="ECO:0000259" key="5">
    <source>
        <dbReference type="PROSITE" id="PS50002"/>
    </source>
</evidence>
<dbReference type="SUPFAM" id="SSF50044">
    <property type="entry name" value="SH3-domain"/>
    <property type="match status" value="1"/>
</dbReference>
<keyword evidence="4" id="KW-0812">Transmembrane</keyword>
<feature type="region of interest" description="Disordered" evidence="3">
    <location>
        <begin position="283"/>
        <end position="317"/>
    </location>
</feature>
<feature type="compositionally biased region" description="Low complexity" evidence="3">
    <location>
        <begin position="601"/>
        <end position="625"/>
    </location>
</feature>
<dbReference type="Pfam" id="PF14604">
    <property type="entry name" value="SH3_9"/>
    <property type="match status" value="1"/>
</dbReference>
<feature type="compositionally biased region" description="Low complexity" evidence="3">
    <location>
        <begin position="518"/>
        <end position="534"/>
    </location>
</feature>
<keyword evidence="4" id="KW-1133">Transmembrane helix</keyword>
<keyword evidence="1 2" id="KW-0728">SH3 domain</keyword>
<dbReference type="Proteomes" id="UP001465668">
    <property type="component" value="Unassembled WGS sequence"/>
</dbReference>
<accession>A0ABR2XXQ2</accession>
<feature type="region of interest" description="Disordered" evidence="3">
    <location>
        <begin position="326"/>
        <end position="345"/>
    </location>
</feature>
<reference evidence="6 7" key="1">
    <citation type="submission" date="2024-02" db="EMBL/GenBank/DDBJ databases">
        <title>First draft genome assembly of two strains of Seiridium cardinale.</title>
        <authorList>
            <person name="Emiliani G."/>
            <person name="Scali E."/>
        </authorList>
    </citation>
    <scope>NUCLEOTIDE SEQUENCE [LARGE SCALE GENOMIC DNA]</scope>
    <source>
        <strain evidence="6 7">BM-138-000479</strain>
    </source>
</reference>
<protein>
    <recommendedName>
        <fullName evidence="5">SH3 domain-containing protein</fullName>
    </recommendedName>
</protein>
<feature type="compositionally biased region" description="Pro residues" evidence="3">
    <location>
        <begin position="645"/>
        <end position="657"/>
    </location>
</feature>